<keyword evidence="3" id="KW-1185">Reference proteome</keyword>
<reference evidence="3" key="1">
    <citation type="submission" date="2015-07" db="EMBL/GenBank/DDBJ databases">
        <authorList>
            <person name="Urmite Genomes"/>
        </authorList>
    </citation>
    <scope>NUCLEOTIDE SEQUENCE [LARGE SCALE GENOMIC DNA]</scope>
    <source>
        <strain evidence="3">type strain: ATCC 49404</strain>
    </source>
</reference>
<keyword evidence="1" id="KW-1133">Transmembrane helix</keyword>
<protein>
    <recommendedName>
        <fullName evidence="4">Transmembrane protein</fullName>
    </recommendedName>
</protein>
<organism evidence="2 3">
    <name type="scientific">Mycolicibacterium neworleansense</name>
    <dbReference type="NCBI Taxonomy" id="146018"/>
    <lineage>
        <taxon>Bacteria</taxon>
        <taxon>Bacillati</taxon>
        <taxon>Actinomycetota</taxon>
        <taxon>Actinomycetes</taxon>
        <taxon>Mycobacteriales</taxon>
        <taxon>Mycobacteriaceae</taxon>
        <taxon>Mycolicibacterium</taxon>
    </lineage>
</organism>
<dbReference type="RefSeq" id="WP_090517314.1">
    <property type="nucleotide sequence ID" value="NZ_CWKH01000002.1"/>
</dbReference>
<dbReference type="AlphaFoldDB" id="A0A0H5RUT8"/>
<evidence type="ECO:0000313" key="3">
    <source>
        <dbReference type="Proteomes" id="UP000199147"/>
    </source>
</evidence>
<keyword evidence="1" id="KW-0812">Transmembrane</keyword>
<feature type="transmembrane region" description="Helical" evidence="1">
    <location>
        <begin position="50"/>
        <end position="74"/>
    </location>
</feature>
<evidence type="ECO:0000313" key="2">
    <source>
        <dbReference type="EMBL" id="CRZ17900.1"/>
    </source>
</evidence>
<gene>
    <name evidence="2" type="ORF">BN2156_04796</name>
</gene>
<dbReference type="STRING" id="146018.BN2156_04796"/>
<dbReference type="EMBL" id="CWKH01000002">
    <property type="protein sequence ID" value="CRZ17900.1"/>
    <property type="molecule type" value="Genomic_DNA"/>
</dbReference>
<dbReference type="Proteomes" id="UP000199147">
    <property type="component" value="Unassembled WGS sequence"/>
</dbReference>
<evidence type="ECO:0000256" key="1">
    <source>
        <dbReference type="SAM" id="Phobius"/>
    </source>
</evidence>
<sequence>MTYLEAILKVLVVGLILGAGLPAVFAAGLVAYSNGEGGVNADGTTHAPNPVLKFLGLTLFVLVGLVILVAIAWITRTTIIHHTGVDLFPFLPKK</sequence>
<accession>A0A0H5RUT8</accession>
<name>A0A0H5RUT8_9MYCO</name>
<proteinExistence type="predicted"/>
<evidence type="ECO:0008006" key="4">
    <source>
        <dbReference type="Google" id="ProtNLM"/>
    </source>
</evidence>
<keyword evidence="1" id="KW-0472">Membrane</keyword>